<keyword evidence="9 10" id="KW-0998">Cell outer membrane</keyword>
<dbReference type="InterPro" id="IPR012910">
    <property type="entry name" value="Plug_dom"/>
</dbReference>
<keyword evidence="15" id="KW-1185">Reference proteome</keyword>
<comment type="caution">
    <text evidence="14">The sequence shown here is derived from an EMBL/GenBank/DDBJ whole genome shotgun (WGS) entry which is preliminary data.</text>
</comment>
<dbReference type="SUPFAM" id="SSF56935">
    <property type="entry name" value="Porins"/>
    <property type="match status" value="1"/>
</dbReference>
<evidence type="ECO:0000256" key="10">
    <source>
        <dbReference type="PROSITE-ProRule" id="PRU01360"/>
    </source>
</evidence>
<evidence type="ECO:0000256" key="11">
    <source>
        <dbReference type="RuleBase" id="RU003357"/>
    </source>
</evidence>
<keyword evidence="3 10" id="KW-0813">Transport</keyword>
<reference evidence="15" key="1">
    <citation type="journal article" date="2019" name="Int. J. Syst. Evol. Microbiol.">
        <title>The Global Catalogue of Microorganisms (GCM) 10K type strain sequencing project: providing services to taxonomists for standard genome sequencing and annotation.</title>
        <authorList>
            <consortium name="The Broad Institute Genomics Platform"/>
            <consortium name="The Broad Institute Genome Sequencing Center for Infectious Disease"/>
            <person name="Wu L."/>
            <person name="Ma J."/>
        </authorList>
    </citation>
    <scope>NUCLEOTIDE SEQUENCE [LARGE SCALE GENOMIC DNA]</scope>
    <source>
        <strain evidence="15">JCM 18401</strain>
    </source>
</reference>
<keyword evidence="7 10" id="KW-0472">Membrane</keyword>
<feature type="domain" description="TonB-dependent receptor plug" evidence="13">
    <location>
        <begin position="24"/>
        <end position="126"/>
    </location>
</feature>
<evidence type="ECO:0000256" key="4">
    <source>
        <dbReference type="ARBA" id="ARBA00022452"/>
    </source>
</evidence>
<name>A0ABP9FR90_9GAMM</name>
<sequence>MNEDIEVLQIRHVPQPYRGNVSTDELPQAVVEIAGADLDTMGITDLQTALSQVNGVVPMQNLGGLWDAFAIRGFSGDENLPSAYLINGFSAGRGFSGIRDTASVEYIEVLKGPGSALYGRGEPGGTVNIVTKKPQFTTEGSLLMGAGRYDDYRFEGDFTTGLTEDLAFRINGSYLDSGSFRDTVETEALAISPSLHYHISDATSVLYEGEFQRQSKPFDRGIVVLEGQDPLDRHTYLGEPGDGDHEVDAQGHQLTLFHDIADNWRLSAGMGYRTSSLVGQSSDPELSPGRQLIFEDGETLSRQQRNRNHSTEDVSVRFELSGELDWMGVRHNLLSGADAYDFTYDNIMSRWRPNPGETTYSINIYNPVYGQVAPDVSPVTDRTEHHQAIGFYLQDMIELSDQWQVLVGARFDHLKQTITDHLLDPSDDGHEQEISQSRVSPRAGLVYQPVEGLSLYASYSEGFNPNSNTDRNNEGFDPEESKATELGAKFEGEWFSGSVALFQANKTNVLTGDPIDPTFMAAIGKARSQGVELDLTAMLSESTQLDLSYAWIDAETRNTVTDADWGVEIPAGSPLLNIAEHSGFVNLRHNAHLAGRPLEVGGTYRYVGERLGDTVDPDFWLPAYDRVDLFATVELSNHLLLRARIENLFDTEYLASSYARLWVQPGEPRNAQLTLQYRF</sequence>
<accession>A0ABP9FR90</accession>
<evidence type="ECO:0000256" key="8">
    <source>
        <dbReference type="ARBA" id="ARBA00023170"/>
    </source>
</evidence>
<evidence type="ECO:0000313" key="15">
    <source>
        <dbReference type="Proteomes" id="UP001499988"/>
    </source>
</evidence>
<dbReference type="EMBL" id="BAABJZ010000106">
    <property type="protein sequence ID" value="GAA4902778.1"/>
    <property type="molecule type" value="Genomic_DNA"/>
</dbReference>
<evidence type="ECO:0000256" key="6">
    <source>
        <dbReference type="ARBA" id="ARBA00023077"/>
    </source>
</evidence>
<keyword evidence="5 10" id="KW-0812">Transmembrane</keyword>
<dbReference type="Pfam" id="PF07715">
    <property type="entry name" value="Plug"/>
    <property type="match status" value="1"/>
</dbReference>
<evidence type="ECO:0000256" key="5">
    <source>
        <dbReference type="ARBA" id="ARBA00022692"/>
    </source>
</evidence>
<organism evidence="14 15">
    <name type="scientific">Ferrimonas pelagia</name>
    <dbReference type="NCBI Taxonomy" id="1177826"/>
    <lineage>
        <taxon>Bacteria</taxon>
        <taxon>Pseudomonadati</taxon>
        <taxon>Pseudomonadota</taxon>
        <taxon>Gammaproteobacteria</taxon>
        <taxon>Alteromonadales</taxon>
        <taxon>Ferrimonadaceae</taxon>
        <taxon>Ferrimonas</taxon>
    </lineage>
</organism>
<evidence type="ECO:0000256" key="2">
    <source>
        <dbReference type="ARBA" id="ARBA00009810"/>
    </source>
</evidence>
<keyword evidence="6 11" id="KW-0798">TonB box</keyword>
<gene>
    <name evidence="14" type="ORF">GCM10023333_41120</name>
</gene>
<proteinExistence type="inferred from homology"/>
<dbReference type="Pfam" id="PF00593">
    <property type="entry name" value="TonB_dep_Rec_b-barrel"/>
    <property type="match status" value="1"/>
</dbReference>
<evidence type="ECO:0000259" key="12">
    <source>
        <dbReference type="Pfam" id="PF00593"/>
    </source>
</evidence>
<dbReference type="InterPro" id="IPR036942">
    <property type="entry name" value="Beta-barrel_TonB_sf"/>
</dbReference>
<dbReference type="InterPro" id="IPR000531">
    <property type="entry name" value="Beta-barrel_TonB"/>
</dbReference>
<dbReference type="Proteomes" id="UP001499988">
    <property type="component" value="Unassembled WGS sequence"/>
</dbReference>
<protein>
    <submittedName>
        <fullName evidence="14">TonB-dependent siderophore receptor</fullName>
    </submittedName>
</protein>
<evidence type="ECO:0000256" key="3">
    <source>
        <dbReference type="ARBA" id="ARBA00022448"/>
    </source>
</evidence>
<keyword evidence="8 14" id="KW-0675">Receptor</keyword>
<evidence type="ECO:0000256" key="1">
    <source>
        <dbReference type="ARBA" id="ARBA00004571"/>
    </source>
</evidence>
<dbReference type="PANTHER" id="PTHR32552:SF90">
    <property type="entry name" value="METAL-PSEUDOPALINE RECEPTOR CNTO"/>
    <property type="match status" value="1"/>
</dbReference>
<dbReference type="Gene3D" id="2.170.130.10">
    <property type="entry name" value="TonB-dependent receptor, plug domain"/>
    <property type="match status" value="1"/>
</dbReference>
<dbReference type="PROSITE" id="PS52016">
    <property type="entry name" value="TONB_DEPENDENT_REC_3"/>
    <property type="match status" value="1"/>
</dbReference>
<comment type="subcellular location">
    <subcellularLocation>
        <location evidence="1 10">Cell outer membrane</location>
        <topology evidence="1 10">Multi-pass membrane protein</topology>
    </subcellularLocation>
</comment>
<dbReference type="InterPro" id="IPR039426">
    <property type="entry name" value="TonB-dep_rcpt-like"/>
</dbReference>
<evidence type="ECO:0000259" key="13">
    <source>
        <dbReference type="Pfam" id="PF07715"/>
    </source>
</evidence>
<dbReference type="InterPro" id="IPR010105">
    <property type="entry name" value="TonB_sidphr_rcpt"/>
</dbReference>
<feature type="domain" description="TonB-dependent receptor-like beta-barrel" evidence="12">
    <location>
        <begin position="199"/>
        <end position="648"/>
    </location>
</feature>
<dbReference type="NCBIfam" id="TIGR01783">
    <property type="entry name" value="TonB-siderophor"/>
    <property type="match status" value="1"/>
</dbReference>
<evidence type="ECO:0000313" key="14">
    <source>
        <dbReference type="EMBL" id="GAA4902778.1"/>
    </source>
</evidence>
<keyword evidence="4 10" id="KW-1134">Transmembrane beta strand</keyword>
<dbReference type="PANTHER" id="PTHR32552">
    <property type="entry name" value="FERRICHROME IRON RECEPTOR-RELATED"/>
    <property type="match status" value="1"/>
</dbReference>
<evidence type="ECO:0000256" key="9">
    <source>
        <dbReference type="ARBA" id="ARBA00023237"/>
    </source>
</evidence>
<dbReference type="Gene3D" id="2.40.170.20">
    <property type="entry name" value="TonB-dependent receptor, beta-barrel domain"/>
    <property type="match status" value="1"/>
</dbReference>
<evidence type="ECO:0000256" key="7">
    <source>
        <dbReference type="ARBA" id="ARBA00023136"/>
    </source>
</evidence>
<dbReference type="CDD" id="cd01347">
    <property type="entry name" value="ligand_gated_channel"/>
    <property type="match status" value="1"/>
</dbReference>
<comment type="similarity">
    <text evidence="2 10 11">Belongs to the TonB-dependent receptor family.</text>
</comment>
<dbReference type="InterPro" id="IPR037066">
    <property type="entry name" value="Plug_dom_sf"/>
</dbReference>